<dbReference type="PANTHER" id="PTHR40031:SF1">
    <property type="entry name" value="MEMBRANE-BOUND METAL-DEPENDENT HYDROLASE"/>
    <property type="match status" value="1"/>
</dbReference>
<keyword evidence="1" id="KW-1133">Transmembrane helix</keyword>
<keyword evidence="1" id="KW-0812">Transmembrane</keyword>
<gene>
    <name evidence="2" type="ORF">GCM10009098_03130</name>
</gene>
<evidence type="ECO:0000313" key="3">
    <source>
        <dbReference type="Proteomes" id="UP001501169"/>
    </source>
</evidence>
<dbReference type="EMBL" id="BAAAEO010000001">
    <property type="protein sequence ID" value="GAA0538966.1"/>
    <property type="molecule type" value="Genomic_DNA"/>
</dbReference>
<dbReference type="RefSeq" id="WP_226765761.1">
    <property type="nucleotide sequence ID" value="NZ_BAAAEO010000001.1"/>
</dbReference>
<proteinExistence type="predicted"/>
<keyword evidence="3" id="KW-1185">Reference proteome</keyword>
<dbReference type="PANTHER" id="PTHR40031">
    <property type="entry name" value="HYPOTHETICAL MEMBRANE SPANNING PROTEIN"/>
    <property type="match status" value="1"/>
</dbReference>
<feature type="transmembrane region" description="Helical" evidence="1">
    <location>
        <begin position="64"/>
        <end position="82"/>
    </location>
</feature>
<sequence>MDSVTQLTLGAAVAVAALGQKPGSKVKVALAGAVLGTLPDLDVLIDYGDVVSNMVLHRTESHALFYQTLISPVLAWLAALCCNQRSYYRHWLLATWLILITHTGIDAMTVYGTQFGLPFTNTPFAVGSMFIIDPLYTLPLLAGVLWYLFSRRGKGYRANSAGIVLSSAYLVWSFAAQQYVTGIAIHNAQQQLRDQQQILVTPAPLNTILWRIVVMTEQGYAEGFYSLFDSSDQIEFTLIAQDTSLKQRYADVKAVQQLSWFSRGFYTLAQQGDILLLTDLRMGQEGSYAFQFEVDPSNHRAVIQQPMRRDAATALPWLWQRMWGVQLPSPYLAASR</sequence>
<comment type="caution">
    <text evidence="2">The sequence shown here is derived from an EMBL/GenBank/DDBJ whole genome shotgun (WGS) entry which is preliminary data.</text>
</comment>
<organism evidence="2 3">
    <name type="scientific">Rheinheimera aquimaris</name>
    <dbReference type="NCBI Taxonomy" id="412437"/>
    <lineage>
        <taxon>Bacteria</taxon>
        <taxon>Pseudomonadati</taxon>
        <taxon>Pseudomonadota</taxon>
        <taxon>Gammaproteobacteria</taxon>
        <taxon>Chromatiales</taxon>
        <taxon>Chromatiaceae</taxon>
        <taxon>Rheinheimera</taxon>
    </lineage>
</organism>
<protein>
    <submittedName>
        <fullName evidence="2">Metal-dependent hydrolase</fullName>
    </submittedName>
</protein>
<accession>A0ABN1DB38</accession>
<keyword evidence="2" id="KW-0378">Hydrolase</keyword>
<dbReference type="InterPro" id="IPR007404">
    <property type="entry name" value="YdjM-like"/>
</dbReference>
<dbReference type="GO" id="GO:0016787">
    <property type="term" value="F:hydrolase activity"/>
    <property type="evidence" value="ECO:0007669"/>
    <property type="project" value="UniProtKB-KW"/>
</dbReference>
<dbReference type="InterPro" id="IPR053170">
    <property type="entry name" value="Transcription_regulator"/>
</dbReference>
<feature type="transmembrane region" description="Helical" evidence="1">
    <location>
        <begin position="91"/>
        <end position="112"/>
    </location>
</feature>
<evidence type="ECO:0000256" key="1">
    <source>
        <dbReference type="SAM" id="Phobius"/>
    </source>
</evidence>
<feature type="transmembrane region" description="Helical" evidence="1">
    <location>
        <begin position="124"/>
        <end position="149"/>
    </location>
</feature>
<name>A0ABN1DB38_9GAMM</name>
<evidence type="ECO:0000313" key="2">
    <source>
        <dbReference type="EMBL" id="GAA0538966.1"/>
    </source>
</evidence>
<reference evidence="2 3" key="1">
    <citation type="journal article" date="2019" name="Int. J. Syst. Evol. Microbiol.">
        <title>The Global Catalogue of Microorganisms (GCM) 10K type strain sequencing project: providing services to taxonomists for standard genome sequencing and annotation.</title>
        <authorList>
            <consortium name="The Broad Institute Genomics Platform"/>
            <consortium name="The Broad Institute Genome Sequencing Center for Infectious Disease"/>
            <person name="Wu L."/>
            <person name="Ma J."/>
        </authorList>
    </citation>
    <scope>NUCLEOTIDE SEQUENCE [LARGE SCALE GENOMIC DNA]</scope>
    <source>
        <strain evidence="2 3">JCM 14331</strain>
    </source>
</reference>
<keyword evidence="1" id="KW-0472">Membrane</keyword>
<dbReference type="Pfam" id="PF04307">
    <property type="entry name" value="YdjM"/>
    <property type="match status" value="1"/>
</dbReference>
<dbReference type="Proteomes" id="UP001501169">
    <property type="component" value="Unassembled WGS sequence"/>
</dbReference>